<dbReference type="EMBL" id="VIGI01000002">
    <property type="protein sequence ID" value="KAB8303714.1"/>
    <property type="molecule type" value="Genomic_DNA"/>
</dbReference>
<protein>
    <submittedName>
        <fullName evidence="1">Uncharacterized protein</fullName>
    </submittedName>
</protein>
<accession>A0A5N6KIW5</accession>
<name>A0A5N6KIW5_MONLA</name>
<dbReference type="AlphaFoldDB" id="A0A5N6KIW5"/>
<evidence type="ECO:0000313" key="1">
    <source>
        <dbReference type="EMBL" id="KAB8303714.1"/>
    </source>
</evidence>
<comment type="caution">
    <text evidence="1">The sequence shown here is derived from an EMBL/GenBank/DDBJ whole genome shotgun (WGS) entry which is preliminary data.</text>
</comment>
<sequence length="68" mass="7979">MDSTFQMNLLDEMLMSLSLMLAGYRTILLIFLKPSIHIKLPSDMSWFLPQHMNYLPRIHPLTTNDQSQ</sequence>
<keyword evidence="2" id="KW-1185">Reference proteome</keyword>
<reference evidence="1 2" key="1">
    <citation type="submission" date="2019-06" db="EMBL/GenBank/DDBJ databases">
        <title>Genome Sequence of the Brown Rot Fungal Pathogen Monilinia laxa.</title>
        <authorList>
            <person name="De Miccolis Angelini R.M."/>
            <person name="Landi L."/>
            <person name="Abate D."/>
            <person name="Pollastro S."/>
            <person name="Romanazzi G."/>
            <person name="Faretra F."/>
        </authorList>
    </citation>
    <scope>NUCLEOTIDE SEQUENCE [LARGE SCALE GENOMIC DNA]</scope>
    <source>
        <strain evidence="1 2">Mlax316</strain>
    </source>
</reference>
<organism evidence="1 2">
    <name type="scientific">Monilinia laxa</name>
    <name type="common">Brown rot fungus</name>
    <name type="synonym">Sclerotinia laxa</name>
    <dbReference type="NCBI Taxonomy" id="61186"/>
    <lineage>
        <taxon>Eukaryota</taxon>
        <taxon>Fungi</taxon>
        <taxon>Dikarya</taxon>
        <taxon>Ascomycota</taxon>
        <taxon>Pezizomycotina</taxon>
        <taxon>Leotiomycetes</taxon>
        <taxon>Helotiales</taxon>
        <taxon>Sclerotiniaceae</taxon>
        <taxon>Monilinia</taxon>
    </lineage>
</organism>
<proteinExistence type="predicted"/>
<gene>
    <name evidence="1" type="ORF">EYC80_005098</name>
</gene>
<dbReference type="Proteomes" id="UP000326757">
    <property type="component" value="Unassembled WGS sequence"/>
</dbReference>
<evidence type="ECO:0000313" key="2">
    <source>
        <dbReference type="Proteomes" id="UP000326757"/>
    </source>
</evidence>